<evidence type="ECO:0000313" key="4">
    <source>
        <dbReference type="EMBL" id="TQM26142.1"/>
    </source>
</evidence>
<reference evidence="4 5" key="1">
    <citation type="submission" date="2019-06" db="EMBL/GenBank/DDBJ databases">
        <title>Sequencing the genomes of 1000 actinobacteria strains.</title>
        <authorList>
            <person name="Klenk H.-P."/>
        </authorList>
    </citation>
    <scope>NUCLEOTIDE SEQUENCE [LARGE SCALE GENOMIC DNA]</scope>
    <source>
        <strain evidence="4 5">DSM 103495</strain>
    </source>
</reference>
<keyword evidence="5" id="KW-1185">Reference proteome</keyword>
<accession>A0A543EX49</accession>
<comment type="caution">
    <text evidence="4">The sequence shown here is derived from an EMBL/GenBank/DDBJ whole genome shotgun (WGS) entry which is preliminary data.</text>
</comment>
<keyword evidence="2" id="KW-0732">Signal</keyword>
<dbReference type="Proteomes" id="UP000316331">
    <property type="component" value="Unassembled WGS sequence"/>
</dbReference>
<feature type="chain" id="PRO_5021822745" description="DUF8020 domain-containing protein" evidence="2">
    <location>
        <begin position="23"/>
        <end position="178"/>
    </location>
</feature>
<dbReference type="EMBL" id="VFPG01000002">
    <property type="protein sequence ID" value="TQM26142.1"/>
    <property type="molecule type" value="Genomic_DNA"/>
</dbReference>
<feature type="transmembrane region" description="Helical" evidence="1">
    <location>
        <begin position="161"/>
        <end position="177"/>
    </location>
</feature>
<gene>
    <name evidence="4" type="ORF">FB390_6321</name>
</gene>
<evidence type="ECO:0000259" key="3">
    <source>
        <dbReference type="Pfam" id="PF26059"/>
    </source>
</evidence>
<keyword evidence="1" id="KW-1133">Transmembrane helix</keyword>
<evidence type="ECO:0000256" key="1">
    <source>
        <dbReference type="SAM" id="Phobius"/>
    </source>
</evidence>
<evidence type="ECO:0000313" key="5">
    <source>
        <dbReference type="Proteomes" id="UP000316331"/>
    </source>
</evidence>
<organism evidence="4 5">
    <name type="scientific">Nocardia bhagyanarayanae</name>
    <dbReference type="NCBI Taxonomy" id="1215925"/>
    <lineage>
        <taxon>Bacteria</taxon>
        <taxon>Bacillati</taxon>
        <taxon>Actinomycetota</taxon>
        <taxon>Actinomycetes</taxon>
        <taxon>Mycobacteriales</taxon>
        <taxon>Nocardiaceae</taxon>
        <taxon>Nocardia</taxon>
    </lineage>
</organism>
<name>A0A543EX49_9NOCA</name>
<keyword evidence="1" id="KW-0472">Membrane</keyword>
<protein>
    <recommendedName>
        <fullName evidence="3">DUF8020 domain-containing protein</fullName>
    </recommendedName>
</protein>
<sequence length="178" mass="17422">MFIKKLVATAFIAIAATGIATATGHGEAGLADVSFSGTDGTVGYTTTLAADHSSALVNLASGKFAITPDAVTVLADDGSVVGAIPTTFGQFAVAPVLNAAGTQLSLTPIGGPTNEAVNSQELPGVQQAWGPISIVVGAAIGCAIGFAIGIWFFLVGAIPGCVIGAAVGATLGFFSPFP</sequence>
<dbReference type="OrthoDB" id="4559353at2"/>
<keyword evidence="1" id="KW-0812">Transmembrane</keyword>
<evidence type="ECO:0000256" key="2">
    <source>
        <dbReference type="SAM" id="SignalP"/>
    </source>
</evidence>
<dbReference type="Pfam" id="PF26059">
    <property type="entry name" value="DUF8020"/>
    <property type="match status" value="1"/>
</dbReference>
<feature type="domain" description="DUF8020" evidence="3">
    <location>
        <begin position="42"/>
        <end position="108"/>
    </location>
</feature>
<feature type="transmembrane region" description="Helical" evidence="1">
    <location>
        <begin position="128"/>
        <end position="154"/>
    </location>
</feature>
<proteinExistence type="predicted"/>
<feature type="signal peptide" evidence="2">
    <location>
        <begin position="1"/>
        <end position="22"/>
    </location>
</feature>
<dbReference type="InterPro" id="IPR058333">
    <property type="entry name" value="DUF8020"/>
</dbReference>
<dbReference type="AlphaFoldDB" id="A0A543EX49"/>